<dbReference type="EMBL" id="GHES01035937">
    <property type="protein sequence ID" value="MPA66496.1"/>
    <property type="molecule type" value="Transcribed_RNA"/>
</dbReference>
<keyword evidence="2" id="KW-0175">Coiled coil</keyword>
<dbReference type="AlphaFoldDB" id="A0A5B7BE64"/>
<organism evidence="6">
    <name type="scientific">Davidia involucrata</name>
    <name type="common">Dove tree</name>
    <dbReference type="NCBI Taxonomy" id="16924"/>
    <lineage>
        <taxon>Eukaryota</taxon>
        <taxon>Viridiplantae</taxon>
        <taxon>Streptophyta</taxon>
        <taxon>Embryophyta</taxon>
        <taxon>Tracheophyta</taxon>
        <taxon>Spermatophyta</taxon>
        <taxon>Magnoliopsida</taxon>
        <taxon>eudicotyledons</taxon>
        <taxon>Gunneridae</taxon>
        <taxon>Pentapetalae</taxon>
        <taxon>asterids</taxon>
        <taxon>Cornales</taxon>
        <taxon>Nyssaceae</taxon>
        <taxon>Davidia</taxon>
    </lineage>
</organism>
<evidence type="ECO:0000313" key="6">
    <source>
        <dbReference type="EMBL" id="MPA66496.1"/>
    </source>
</evidence>
<protein>
    <submittedName>
        <fullName evidence="6">Putative remorin 2</fullName>
    </submittedName>
</protein>
<evidence type="ECO:0000256" key="2">
    <source>
        <dbReference type="SAM" id="Coils"/>
    </source>
</evidence>
<name>A0A5B7BE64_DAVIN</name>
<dbReference type="InterPro" id="IPR005518">
    <property type="entry name" value="Remorin_N"/>
</dbReference>
<feature type="coiled-coil region" evidence="2">
    <location>
        <begin position="108"/>
        <end position="139"/>
    </location>
</feature>
<feature type="region of interest" description="Disordered" evidence="3">
    <location>
        <begin position="1"/>
        <end position="33"/>
    </location>
</feature>
<evidence type="ECO:0000259" key="4">
    <source>
        <dbReference type="Pfam" id="PF03763"/>
    </source>
</evidence>
<proteinExistence type="inferred from homology"/>
<sequence length="185" mass="20533">MGEEQPKKVQSEMPPVAAPPIPAEHNPVKEKKAPSANVYNLGFVTEFPDPGIEKGSGDSIDRDAVLARVEAEKRLALIKAWEDSEKTKAENKAYKKLSTIGAWENSKKASAEAQLKKIEEKFEKKKAEYAEKMNNKKAAIHKAGEEKRAMVEAKRGEDLLKVEEAAAKFRATGNAPKKLFGWLRC</sequence>
<dbReference type="PANTHER" id="PTHR31775:SF5">
    <property type="entry name" value="REMORIN 1.4"/>
    <property type="match status" value="1"/>
</dbReference>
<reference evidence="6" key="1">
    <citation type="submission" date="2019-08" db="EMBL/GenBank/DDBJ databases">
        <title>Reference gene set and small RNA set construction with multiple tissues from Davidia involucrata Baill.</title>
        <authorList>
            <person name="Yang H."/>
            <person name="Zhou C."/>
            <person name="Li G."/>
            <person name="Wang J."/>
            <person name="Gao P."/>
            <person name="Wang M."/>
            <person name="Wang R."/>
            <person name="Zhao Y."/>
        </authorList>
    </citation>
    <scope>NUCLEOTIDE SEQUENCE</scope>
    <source>
        <tissue evidence="6">Mixed with DoveR01_LX</tissue>
    </source>
</reference>
<evidence type="ECO:0000259" key="5">
    <source>
        <dbReference type="Pfam" id="PF03766"/>
    </source>
</evidence>
<comment type="similarity">
    <text evidence="1">Belongs to the remorin family.</text>
</comment>
<dbReference type="Pfam" id="PF03763">
    <property type="entry name" value="Remorin_C"/>
    <property type="match status" value="1"/>
</dbReference>
<dbReference type="InterPro" id="IPR005516">
    <property type="entry name" value="Remorin_C"/>
</dbReference>
<feature type="compositionally biased region" description="Basic and acidic residues" evidence="3">
    <location>
        <begin position="1"/>
        <end position="10"/>
    </location>
</feature>
<evidence type="ECO:0000256" key="3">
    <source>
        <dbReference type="SAM" id="MobiDB-lite"/>
    </source>
</evidence>
<gene>
    <name evidence="6" type="ORF">Din_035937</name>
</gene>
<feature type="domain" description="Remorin C-terminal" evidence="4">
    <location>
        <begin position="73"/>
        <end position="178"/>
    </location>
</feature>
<feature type="domain" description="Remorin N-terminal" evidence="5">
    <location>
        <begin position="43"/>
        <end position="69"/>
    </location>
</feature>
<dbReference type="PANTHER" id="PTHR31775">
    <property type="entry name" value="OS02G0117200 PROTEIN"/>
    <property type="match status" value="1"/>
</dbReference>
<evidence type="ECO:0000256" key="1">
    <source>
        <dbReference type="ARBA" id="ARBA00005711"/>
    </source>
</evidence>
<accession>A0A5B7BE64</accession>
<dbReference type="Pfam" id="PF03766">
    <property type="entry name" value="Remorin_N"/>
    <property type="match status" value="1"/>
</dbReference>